<comment type="caution">
    <text evidence="1">The sequence shown here is derived from an EMBL/GenBank/DDBJ whole genome shotgun (WGS) entry which is preliminary data.</text>
</comment>
<organism evidence="1 2">
    <name type="scientific">Euphydryas editha</name>
    <name type="common">Edith's checkerspot</name>
    <dbReference type="NCBI Taxonomy" id="104508"/>
    <lineage>
        <taxon>Eukaryota</taxon>
        <taxon>Metazoa</taxon>
        <taxon>Ecdysozoa</taxon>
        <taxon>Arthropoda</taxon>
        <taxon>Hexapoda</taxon>
        <taxon>Insecta</taxon>
        <taxon>Pterygota</taxon>
        <taxon>Neoptera</taxon>
        <taxon>Endopterygota</taxon>
        <taxon>Lepidoptera</taxon>
        <taxon>Glossata</taxon>
        <taxon>Ditrysia</taxon>
        <taxon>Papilionoidea</taxon>
        <taxon>Nymphalidae</taxon>
        <taxon>Nymphalinae</taxon>
        <taxon>Euphydryas</taxon>
    </lineage>
</organism>
<gene>
    <name evidence="1" type="ORF">EEDITHA_LOCUS23182</name>
</gene>
<evidence type="ECO:0000313" key="2">
    <source>
        <dbReference type="Proteomes" id="UP001153954"/>
    </source>
</evidence>
<keyword evidence="2" id="KW-1185">Reference proteome</keyword>
<dbReference type="EMBL" id="CAKOGL010000108">
    <property type="protein sequence ID" value="CAH2109333.1"/>
    <property type="molecule type" value="Genomic_DNA"/>
</dbReference>
<reference evidence="1" key="1">
    <citation type="submission" date="2022-03" db="EMBL/GenBank/DDBJ databases">
        <authorList>
            <person name="Tunstrom K."/>
        </authorList>
    </citation>
    <scope>NUCLEOTIDE SEQUENCE</scope>
</reference>
<proteinExistence type="predicted"/>
<sequence length="78" mass="8801">KKTKFDIWGEYDAIINTVRPEGTTSSQAIVEVQRYHRVASFGSTRKPSAVVEDVQPQFSESCCLSETEVEFYCNFGAM</sequence>
<evidence type="ECO:0000313" key="1">
    <source>
        <dbReference type="EMBL" id="CAH2109333.1"/>
    </source>
</evidence>
<dbReference type="Proteomes" id="UP001153954">
    <property type="component" value="Unassembled WGS sequence"/>
</dbReference>
<feature type="non-terminal residue" evidence="1">
    <location>
        <position position="1"/>
    </location>
</feature>
<accession>A0AAU9VDB5</accession>
<name>A0AAU9VDB5_EUPED</name>
<protein>
    <submittedName>
        <fullName evidence="1">Uncharacterized protein</fullName>
    </submittedName>
</protein>
<dbReference type="AlphaFoldDB" id="A0AAU9VDB5"/>